<keyword evidence="4" id="KW-1185">Reference proteome</keyword>
<dbReference type="GO" id="GO:0005524">
    <property type="term" value="F:ATP binding"/>
    <property type="evidence" value="ECO:0007669"/>
    <property type="project" value="InterPro"/>
</dbReference>
<proteinExistence type="predicted"/>
<dbReference type="InterPro" id="IPR002192">
    <property type="entry name" value="PPDK_AMP/ATP-bd"/>
</dbReference>
<name>A0A5B9WCW1_9BACT</name>
<dbReference type="InterPro" id="IPR008279">
    <property type="entry name" value="PEP-util_enz_mobile_dom"/>
</dbReference>
<dbReference type="Pfam" id="PF00391">
    <property type="entry name" value="PEP-utilizers"/>
    <property type="match status" value="1"/>
</dbReference>
<keyword evidence="3" id="KW-0808">Transferase</keyword>
<organism evidence="3 4">
    <name type="scientific">Aquisphaera giovannonii</name>
    <dbReference type="NCBI Taxonomy" id="406548"/>
    <lineage>
        <taxon>Bacteria</taxon>
        <taxon>Pseudomonadati</taxon>
        <taxon>Planctomycetota</taxon>
        <taxon>Planctomycetia</taxon>
        <taxon>Isosphaerales</taxon>
        <taxon>Isosphaeraceae</taxon>
        <taxon>Aquisphaera</taxon>
    </lineage>
</organism>
<evidence type="ECO:0000259" key="1">
    <source>
        <dbReference type="Pfam" id="PF00391"/>
    </source>
</evidence>
<dbReference type="PANTHER" id="PTHR43615">
    <property type="entry name" value="PHOSPHOENOLPYRUVATE SYNTHASE-RELATED"/>
    <property type="match status" value="1"/>
</dbReference>
<dbReference type="InterPro" id="IPR051549">
    <property type="entry name" value="PEP_Utilizing_Enz"/>
</dbReference>
<dbReference type="EMBL" id="CP042997">
    <property type="protein sequence ID" value="QEH38357.1"/>
    <property type="molecule type" value="Genomic_DNA"/>
</dbReference>
<dbReference type="InterPro" id="IPR013815">
    <property type="entry name" value="ATP_grasp_subdomain_1"/>
</dbReference>
<dbReference type="EC" id="2.7.9.2" evidence="3"/>
<dbReference type="PANTHER" id="PTHR43615:SF1">
    <property type="entry name" value="PPDK_N DOMAIN-CONTAINING PROTEIN"/>
    <property type="match status" value="1"/>
</dbReference>
<feature type="domain" description="Pyruvate phosphate dikinase AMP/ATP-binding" evidence="2">
    <location>
        <begin position="16"/>
        <end position="317"/>
    </location>
</feature>
<dbReference type="Gene3D" id="3.30.1490.20">
    <property type="entry name" value="ATP-grasp fold, A domain"/>
    <property type="match status" value="1"/>
</dbReference>
<protein>
    <submittedName>
        <fullName evidence="3">Phosphoenolpyruvate synthase</fullName>
        <ecNumber evidence="3">2.7.9.2</ecNumber>
    </submittedName>
</protein>
<dbReference type="Gene3D" id="3.30.470.20">
    <property type="entry name" value="ATP-grasp fold, B domain"/>
    <property type="match status" value="1"/>
</dbReference>
<reference evidence="3 4" key="1">
    <citation type="submission" date="2019-08" db="EMBL/GenBank/DDBJ databases">
        <title>Deep-cultivation of Planctomycetes and their phenomic and genomic characterization uncovers novel biology.</title>
        <authorList>
            <person name="Wiegand S."/>
            <person name="Jogler M."/>
            <person name="Boedeker C."/>
            <person name="Pinto D."/>
            <person name="Vollmers J."/>
            <person name="Rivas-Marin E."/>
            <person name="Kohn T."/>
            <person name="Peeters S.H."/>
            <person name="Heuer A."/>
            <person name="Rast P."/>
            <person name="Oberbeckmann S."/>
            <person name="Bunk B."/>
            <person name="Jeske O."/>
            <person name="Meyerdierks A."/>
            <person name="Storesund J.E."/>
            <person name="Kallscheuer N."/>
            <person name="Luecker S."/>
            <person name="Lage O.M."/>
            <person name="Pohl T."/>
            <person name="Merkel B.J."/>
            <person name="Hornburger P."/>
            <person name="Mueller R.-W."/>
            <person name="Bruemmer F."/>
            <person name="Labrenz M."/>
            <person name="Spormann A.M."/>
            <person name="Op den Camp H."/>
            <person name="Overmann J."/>
            <person name="Amann R."/>
            <person name="Jetten M.S.M."/>
            <person name="Mascher T."/>
            <person name="Medema M.H."/>
            <person name="Devos D.P."/>
            <person name="Kaster A.-K."/>
            <person name="Ovreas L."/>
            <person name="Rohde M."/>
            <person name="Galperin M.Y."/>
            <person name="Jogler C."/>
        </authorList>
    </citation>
    <scope>NUCLEOTIDE SEQUENCE [LARGE SCALE GENOMIC DNA]</scope>
    <source>
        <strain evidence="3 4">OJF2</strain>
    </source>
</reference>
<evidence type="ECO:0000259" key="2">
    <source>
        <dbReference type="Pfam" id="PF01326"/>
    </source>
</evidence>
<dbReference type="SUPFAM" id="SSF52009">
    <property type="entry name" value="Phosphohistidine domain"/>
    <property type="match status" value="1"/>
</dbReference>
<dbReference type="SUPFAM" id="SSF56059">
    <property type="entry name" value="Glutathione synthetase ATP-binding domain-like"/>
    <property type="match status" value="1"/>
</dbReference>
<dbReference type="OrthoDB" id="9765468at2"/>
<dbReference type="RefSeq" id="WP_148597806.1">
    <property type="nucleotide sequence ID" value="NZ_CP042997.1"/>
</dbReference>
<sequence length="844" mass="92145">MDLVIGLDRPGGAIPSLVGGKGTNLATLTLAGFPVPPGFVVTSEAYRRYLDAIDWLDEALGALDFGSPSRLRDQCEELRGRLREHPLPPDVAAAIVEALEGLGASEECRFAVRSSSTLEDMAQAAFAGQHDTYLGVSGRDAIADRVRDVFVSLWGDRAVLYRHHQGFDQRQARMAVVVQRQVACDRAGVGFSIDPVGGRLDRLVIDANYGLGESVVSGEGEVDHFELDKGSLEITCRSIGHKDRRVVTSGGGVGEEAVPADLADAPCLADAELAEVAGLLKRVEAHYGWPQDIEWGYLGAGLFLFQSRAVTTIQPRYTRDESAERFPNPMTPLTWDFLGAVFRRSLTHSLALMGLPPLKDDWFSLHDFYVYGNQNAVDLLAAYRPLRARSLPELIAEIPDLRRRYAWVLELPVRWARDLDRYLIRLGRLSARPLSGLGVPELWEHALAIQEVAGDYFEPNIAISITQSFLHRLLLGLVELAVGPGRAMEVFDGLMAGCETKTAVVNRELHGLALLAARDEALRRELIERGGRAAWDGGELAGHREFAGRLARFLDDHGHREIDMDYSVPTWSGQPWVVLDTIALILRQPSPADPEGTAREQRLRFAEVEVAFLAGLPEGVRFFFRELIRLARTYTTLDDVEHYQTTRINPVARDVAIEMGRRLVEAGILDVPEDVFFFRRADLESLVAEFPPRDPATYRARALAARRGYERARGSSPPWALGGDGEGRPAAGDEAAGRVLKGIPGSPGSAQAPCFLVHGPDDFARFPAGSILVARTTNPAWTSLFYSAAGLIAESGGPLSHGAVTAREMGLPAVMSVRGVMGRLHDGDVVSIDGARGTVSLEGR</sequence>
<dbReference type="InterPro" id="IPR036637">
    <property type="entry name" value="Phosphohistidine_dom_sf"/>
</dbReference>
<dbReference type="Proteomes" id="UP000324233">
    <property type="component" value="Chromosome"/>
</dbReference>
<dbReference type="AlphaFoldDB" id="A0A5B9WCW1"/>
<evidence type="ECO:0000313" key="3">
    <source>
        <dbReference type="EMBL" id="QEH38357.1"/>
    </source>
</evidence>
<dbReference type="GO" id="GO:0008986">
    <property type="term" value="F:pyruvate, water dikinase activity"/>
    <property type="evidence" value="ECO:0007669"/>
    <property type="project" value="UniProtKB-EC"/>
</dbReference>
<feature type="domain" description="PEP-utilising enzyme mobile" evidence="1">
    <location>
        <begin position="766"/>
        <end position="837"/>
    </location>
</feature>
<dbReference type="KEGG" id="agv:OJF2_69580"/>
<gene>
    <name evidence="3" type="primary">ppsA</name>
    <name evidence="3" type="ORF">OJF2_69580</name>
</gene>
<keyword evidence="3" id="KW-0670">Pyruvate</keyword>
<dbReference type="Pfam" id="PF01326">
    <property type="entry name" value="PPDK_N"/>
    <property type="match status" value="1"/>
</dbReference>
<dbReference type="Gene3D" id="3.50.30.10">
    <property type="entry name" value="Phosphohistidine domain"/>
    <property type="match status" value="1"/>
</dbReference>
<evidence type="ECO:0000313" key="4">
    <source>
        <dbReference type="Proteomes" id="UP000324233"/>
    </source>
</evidence>
<accession>A0A5B9WCW1</accession>